<protein>
    <submittedName>
        <fullName evidence="2">DsbA family oxidoreductase</fullName>
    </submittedName>
</protein>
<reference evidence="2 3" key="1">
    <citation type="submission" date="2019-07" db="EMBL/GenBank/DDBJ databases">
        <title>The pathways for chlorine oxyanion respiration interact through the shared metabolite chlorate.</title>
        <authorList>
            <person name="Barnum T.P."/>
            <person name="Cheng Y."/>
            <person name="Hill K.A."/>
            <person name="Lucas L.N."/>
            <person name="Carlson H.K."/>
            <person name="Coates J.D."/>
        </authorList>
    </citation>
    <scope>NUCLEOTIDE SEQUENCE [LARGE SCALE GENOMIC DNA]</scope>
    <source>
        <strain evidence="2 3">SFB-3</strain>
    </source>
</reference>
<gene>
    <name evidence="2" type="ORF">FHP91_07830</name>
</gene>
<evidence type="ECO:0000313" key="2">
    <source>
        <dbReference type="EMBL" id="TVO57577.1"/>
    </source>
</evidence>
<dbReference type="CDD" id="cd03024">
    <property type="entry name" value="DsbA_FrnE"/>
    <property type="match status" value="1"/>
</dbReference>
<name>A0A557QXE1_9RHOO</name>
<evidence type="ECO:0000313" key="3">
    <source>
        <dbReference type="Proteomes" id="UP000319502"/>
    </source>
</evidence>
<proteinExistence type="predicted"/>
<comment type="caution">
    <text evidence="2">The sequence shown here is derived from an EMBL/GenBank/DDBJ whole genome shotgun (WGS) entry which is preliminary data.</text>
</comment>
<dbReference type="PANTHER" id="PTHR13887:SF41">
    <property type="entry name" value="THIOREDOXIN SUPERFAMILY PROTEIN"/>
    <property type="match status" value="1"/>
</dbReference>
<evidence type="ECO:0000259" key="1">
    <source>
        <dbReference type="Pfam" id="PF01323"/>
    </source>
</evidence>
<dbReference type="RefSeq" id="WP_144309050.1">
    <property type="nucleotide sequence ID" value="NZ_VMNK01000006.1"/>
</dbReference>
<dbReference type="OrthoDB" id="9799122at2"/>
<dbReference type="SUPFAM" id="SSF52833">
    <property type="entry name" value="Thioredoxin-like"/>
    <property type="match status" value="1"/>
</dbReference>
<dbReference type="InterPro" id="IPR036249">
    <property type="entry name" value="Thioredoxin-like_sf"/>
</dbReference>
<dbReference type="InterPro" id="IPR001853">
    <property type="entry name" value="DSBA-like_thioredoxin_dom"/>
</dbReference>
<sequence>MNASVDTPVLSIDVVADFVCVWCHVGTARLDTALAALAEQRPNAQVVVRHRPFMLDPDMPAEGHAYPEHLVRKFGSMDAVKGLQAQVSAAAEGSGAHFNFAAISRRPSTVKAHRLILRLQNAGAEAGRVDALVAAIFRAYFEQGQDIGRSEVLAALAADAGLGAPDLVAWLDGDELADEVQRRHHAISARGVNGVPFFILNDSVGLSGAQPAEMLLRAMLDNLPGG</sequence>
<dbReference type="AlphaFoldDB" id="A0A557QXE1"/>
<feature type="domain" description="DSBA-like thioredoxin" evidence="1">
    <location>
        <begin position="12"/>
        <end position="218"/>
    </location>
</feature>
<dbReference type="Proteomes" id="UP000319502">
    <property type="component" value="Unassembled WGS sequence"/>
</dbReference>
<dbReference type="PANTHER" id="PTHR13887">
    <property type="entry name" value="GLUTATHIONE S-TRANSFERASE KAPPA"/>
    <property type="match status" value="1"/>
</dbReference>
<organism evidence="2 3">
    <name type="scientific">Denitromonas halophila</name>
    <dbReference type="NCBI Taxonomy" id="1629404"/>
    <lineage>
        <taxon>Bacteria</taxon>
        <taxon>Pseudomonadati</taxon>
        <taxon>Pseudomonadota</taxon>
        <taxon>Betaproteobacteria</taxon>
        <taxon>Rhodocyclales</taxon>
        <taxon>Zoogloeaceae</taxon>
        <taxon>Denitromonas</taxon>
    </lineage>
</organism>
<keyword evidence="3" id="KW-1185">Reference proteome</keyword>
<dbReference type="Gene3D" id="3.40.30.10">
    <property type="entry name" value="Glutaredoxin"/>
    <property type="match status" value="1"/>
</dbReference>
<dbReference type="Pfam" id="PF01323">
    <property type="entry name" value="DSBA"/>
    <property type="match status" value="1"/>
</dbReference>
<dbReference type="GO" id="GO:0016491">
    <property type="term" value="F:oxidoreductase activity"/>
    <property type="evidence" value="ECO:0007669"/>
    <property type="project" value="InterPro"/>
</dbReference>
<accession>A0A557QXE1</accession>
<dbReference type="EMBL" id="VMNK01000006">
    <property type="protein sequence ID" value="TVO57577.1"/>
    <property type="molecule type" value="Genomic_DNA"/>
</dbReference>